<evidence type="ECO:0000313" key="5">
    <source>
        <dbReference type="Proteomes" id="UP000008922"/>
    </source>
</evidence>
<dbReference type="RefSeq" id="WP_013561029.1">
    <property type="nucleotide sequence ID" value="NC_014960.1"/>
</dbReference>
<dbReference type="PANTHER" id="PTHR47245">
    <property type="entry name" value="PEPTIDYLPROLYL ISOMERASE"/>
    <property type="match status" value="1"/>
</dbReference>
<dbReference type="Pfam" id="PF13624">
    <property type="entry name" value="SurA_N_3"/>
    <property type="match status" value="1"/>
</dbReference>
<keyword evidence="1" id="KW-0697">Rotamase</keyword>
<dbReference type="AlphaFoldDB" id="E8N0C6"/>
<dbReference type="PROSITE" id="PS50198">
    <property type="entry name" value="PPIC_PPIASE_2"/>
    <property type="match status" value="1"/>
</dbReference>
<dbReference type="InterPro" id="IPR027304">
    <property type="entry name" value="Trigger_fact/SurA_dom_sf"/>
</dbReference>
<dbReference type="Gene3D" id="3.10.50.40">
    <property type="match status" value="1"/>
</dbReference>
<gene>
    <name evidence="4" type="ordered locus">ANT_26490</name>
</gene>
<name>E8N0C6_ANATU</name>
<reference evidence="4 5" key="1">
    <citation type="submission" date="2010-12" db="EMBL/GenBank/DDBJ databases">
        <title>Whole genome sequence of Anaerolinea thermophila UNI-1.</title>
        <authorList>
            <person name="Narita-Yamada S."/>
            <person name="Kishi E."/>
            <person name="Watanabe Y."/>
            <person name="Takasaki K."/>
            <person name="Ankai A."/>
            <person name="Oguchi A."/>
            <person name="Fukui S."/>
            <person name="Takahashi M."/>
            <person name="Yashiro I."/>
            <person name="Hosoyama A."/>
            <person name="Sekiguchi Y."/>
            <person name="Hanada S."/>
            <person name="Fujita N."/>
        </authorList>
    </citation>
    <scope>NUCLEOTIDE SEQUENCE [LARGE SCALE GENOMIC DNA]</scope>
    <source>
        <strain evidence="5">DSM 14523 / JCM 11388 / NBRC 100420 / UNI-1</strain>
    </source>
</reference>
<dbReference type="Pfam" id="PF00639">
    <property type="entry name" value="Rotamase"/>
    <property type="match status" value="1"/>
</dbReference>
<feature type="domain" description="PpiC" evidence="3">
    <location>
        <begin position="179"/>
        <end position="265"/>
    </location>
</feature>
<protein>
    <recommendedName>
        <fullName evidence="3">PpiC domain-containing protein</fullName>
    </recommendedName>
</protein>
<accession>E8N0C6</accession>
<dbReference type="Gene3D" id="1.10.4030.10">
    <property type="entry name" value="Porin chaperone SurA, peptide-binding domain"/>
    <property type="match status" value="1"/>
</dbReference>
<dbReference type="eggNOG" id="COG0760">
    <property type="taxonomic scope" value="Bacteria"/>
</dbReference>
<dbReference type="InterPro" id="IPR050245">
    <property type="entry name" value="PrsA_foldase"/>
</dbReference>
<keyword evidence="5" id="KW-1185">Reference proteome</keyword>
<dbReference type="Proteomes" id="UP000008922">
    <property type="component" value="Chromosome"/>
</dbReference>
<dbReference type="OrthoDB" id="162483at2"/>
<dbReference type="SUPFAM" id="SSF54534">
    <property type="entry name" value="FKBP-like"/>
    <property type="match status" value="1"/>
</dbReference>
<dbReference type="PROSITE" id="PS51257">
    <property type="entry name" value="PROKAR_LIPOPROTEIN"/>
    <property type="match status" value="1"/>
</dbReference>
<proteinExistence type="predicted"/>
<dbReference type="InParanoid" id="E8N0C6"/>
<dbReference type="InterPro" id="IPR046357">
    <property type="entry name" value="PPIase_dom_sf"/>
</dbReference>
<feature type="signal peptide" evidence="2">
    <location>
        <begin position="1"/>
        <end position="27"/>
    </location>
</feature>
<keyword evidence="1" id="KW-0413">Isomerase</keyword>
<feature type="chain" id="PRO_5007189744" description="PpiC domain-containing protein" evidence="2">
    <location>
        <begin position="28"/>
        <end position="303"/>
    </location>
</feature>
<dbReference type="EMBL" id="AP012029">
    <property type="protein sequence ID" value="BAJ64675.1"/>
    <property type="molecule type" value="Genomic_DNA"/>
</dbReference>
<dbReference type="HOGENOM" id="CLU_917151_0_0_0"/>
<evidence type="ECO:0000256" key="2">
    <source>
        <dbReference type="SAM" id="SignalP"/>
    </source>
</evidence>
<keyword evidence="2" id="KW-0732">Signal</keyword>
<organism evidence="4 5">
    <name type="scientific">Anaerolinea thermophila (strain DSM 14523 / JCM 11388 / NBRC 100420 / UNI-1)</name>
    <dbReference type="NCBI Taxonomy" id="926569"/>
    <lineage>
        <taxon>Bacteria</taxon>
        <taxon>Bacillati</taxon>
        <taxon>Chloroflexota</taxon>
        <taxon>Anaerolineae</taxon>
        <taxon>Anaerolineales</taxon>
        <taxon>Anaerolineaceae</taxon>
        <taxon>Anaerolinea</taxon>
    </lineage>
</organism>
<dbReference type="PANTHER" id="PTHR47245:SF2">
    <property type="entry name" value="PEPTIDYL-PROLYL CIS-TRANS ISOMERASE HP_0175-RELATED"/>
    <property type="match status" value="1"/>
</dbReference>
<evidence type="ECO:0000259" key="3">
    <source>
        <dbReference type="PROSITE" id="PS50198"/>
    </source>
</evidence>
<dbReference type="STRING" id="926569.ANT_26490"/>
<dbReference type="SUPFAM" id="SSF109998">
    <property type="entry name" value="Triger factor/SurA peptide-binding domain-like"/>
    <property type="match status" value="1"/>
</dbReference>
<evidence type="ECO:0000313" key="4">
    <source>
        <dbReference type="EMBL" id="BAJ64675.1"/>
    </source>
</evidence>
<evidence type="ECO:0000256" key="1">
    <source>
        <dbReference type="PROSITE-ProRule" id="PRU00278"/>
    </source>
</evidence>
<dbReference type="InterPro" id="IPR000297">
    <property type="entry name" value="PPIase_PpiC"/>
</dbReference>
<dbReference type="GO" id="GO:0003755">
    <property type="term" value="F:peptidyl-prolyl cis-trans isomerase activity"/>
    <property type="evidence" value="ECO:0007669"/>
    <property type="project" value="UniProtKB-KW"/>
</dbReference>
<dbReference type="KEGG" id="atm:ANT_26490"/>
<sequence length="303" mass="33139">MQIRFLNVFLGGMLVLAWLAGCTPTPAAPAVTETPVPSVPLPPTAVPSPTPTPQPLVLVVNGEGVPLAEYEASLKQLQEAQAQMGLTSTPEEQRRMVLDDLIAATLLAQAAFKEGFTLDDAALEEQIAALAEQRGGMSALQNWMTRMGYDEVSFRSALRRSLAAAWMRDTIAAQVPERAEQVHARQILLMTPETAQQVLNQIRAGANFATLAFGYDLTTGGDLGWFPRGYLTQPAVEEAAFALQPGEVSEIIQTELGYHILQVLERETDRLLSPDARLTLQRKALEAWLQQARTQAQIEERLP</sequence>